<evidence type="ECO:0000313" key="2">
    <source>
        <dbReference type="Proteomes" id="UP000663882"/>
    </source>
</evidence>
<organism evidence="1 2">
    <name type="scientific">Rotaria sordida</name>
    <dbReference type="NCBI Taxonomy" id="392033"/>
    <lineage>
        <taxon>Eukaryota</taxon>
        <taxon>Metazoa</taxon>
        <taxon>Spiralia</taxon>
        <taxon>Gnathifera</taxon>
        <taxon>Rotifera</taxon>
        <taxon>Eurotatoria</taxon>
        <taxon>Bdelloidea</taxon>
        <taxon>Philodinida</taxon>
        <taxon>Philodinidae</taxon>
        <taxon>Rotaria</taxon>
    </lineage>
</organism>
<dbReference type="EMBL" id="CAJNOO010018695">
    <property type="protein sequence ID" value="CAF1527928.1"/>
    <property type="molecule type" value="Genomic_DNA"/>
</dbReference>
<name>A0A815VAF4_9BILA</name>
<feature type="non-terminal residue" evidence="1">
    <location>
        <position position="1"/>
    </location>
</feature>
<proteinExistence type="predicted"/>
<feature type="non-terminal residue" evidence="1">
    <location>
        <position position="63"/>
    </location>
</feature>
<comment type="caution">
    <text evidence="1">The sequence shown here is derived from an EMBL/GenBank/DDBJ whole genome shotgun (WGS) entry which is preliminary data.</text>
</comment>
<reference evidence="1" key="1">
    <citation type="submission" date="2021-02" db="EMBL/GenBank/DDBJ databases">
        <authorList>
            <person name="Nowell W R."/>
        </authorList>
    </citation>
    <scope>NUCLEOTIDE SEQUENCE</scope>
</reference>
<sequence>VIVIIDECDFLKLNPLLYRFICWSSRREQYSLTFPNFYRFGDQEIFINSSFRLIFNFRQIDQI</sequence>
<dbReference type="AlphaFoldDB" id="A0A815VAF4"/>
<protein>
    <submittedName>
        <fullName evidence="1">Uncharacterized protein</fullName>
    </submittedName>
</protein>
<accession>A0A815VAF4</accession>
<dbReference type="Proteomes" id="UP000663882">
    <property type="component" value="Unassembled WGS sequence"/>
</dbReference>
<evidence type="ECO:0000313" key="1">
    <source>
        <dbReference type="EMBL" id="CAF1527928.1"/>
    </source>
</evidence>
<dbReference type="OrthoDB" id="10371154at2759"/>
<gene>
    <name evidence="1" type="ORF">RFH988_LOCUS39431</name>
</gene>